<protein>
    <submittedName>
        <fullName evidence="1">Uncharacterized protein</fullName>
    </submittedName>
</protein>
<gene>
    <name evidence="1" type="ORF">I8Y21_006181</name>
</gene>
<dbReference type="EMBL" id="DACSEO010000179">
    <property type="protein sequence ID" value="HAT1685328.1"/>
    <property type="molecule type" value="Genomic_DNA"/>
</dbReference>
<sequence>MNIVSLLTRIQRRFVPRPVSAWFRNERGNYRVRALVYPLQSGGWGAELVSRSGFPGRRKTLRAQMTETFHSRREALRVAGEQARHLATLRYRYSAPLSH</sequence>
<dbReference type="Proteomes" id="UP000856143">
    <property type="component" value="Unassembled WGS sequence"/>
</dbReference>
<organism evidence="1 2">
    <name type="scientific">Klebsiella oxytoca</name>
    <dbReference type="NCBI Taxonomy" id="571"/>
    <lineage>
        <taxon>Bacteria</taxon>
        <taxon>Pseudomonadati</taxon>
        <taxon>Pseudomonadota</taxon>
        <taxon>Gammaproteobacteria</taxon>
        <taxon>Enterobacterales</taxon>
        <taxon>Enterobacteriaceae</taxon>
        <taxon>Klebsiella/Raoultella group</taxon>
        <taxon>Klebsiella</taxon>
    </lineage>
</organism>
<comment type="caution">
    <text evidence="1">The sequence shown here is derived from an EMBL/GenBank/DDBJ whole genome shotgun (WGS) entry which is preliminary data.</text>
</comment>
<evidence type="ECO:0000313" key="2">
    <source>
        <dbReference type="Proteomes" id="UP000856143"/>
    </source>
</evidence>
<reference evidence="1" key="2">
    <citation type="submission" date="2020-11" db="EMBL/GenBank/DDBJ databases">
        <authorList>
            <consortium name="NCBI Pathogen Detection Project"/>
        </authorList>
    </citation>
    <scope>NUCLEOTIDE SEQUENCE</scope>
    <source>
        <strain evidence="1">R404</strain>
    </source>
</reference>
<dbReference type="AlphaFoldDB" id="A0AAN5LG48"/>
<reference evidence="1" key="1">
    <citation type="journal article" date="2018" name="Genome Biol.">
        <title>SKESA: strategic k-mer extension for scrupulous assemblies.</title>
        <authorList>
            <person name="Souvorov A."/>
            <person name="Agarwala R."/>
            <person name="Lipman D.J."/>
        </authorList>
    </citation>
    <scope>NUCLEOTIDE SEQUENCE</scope>
    <source>
        <strain evidence="1">R404</strain>
    </source>
</reference>
<accession>A0AAN5LG48</accession>
<name>A0AAN5LG48_KLEOX</name>
<proteinExistence type="predicted"/>
<evidence type="ECO:0000313" key="1">
    <source>
        <dbReference type="EMBL" id="HAT1685328.1"/>
    </source>
</evidence>